<dbReference type="InterPro" id="IPR009660">
    <property type="entry name" value="Phage_A500_Gp15"/>
</dbReference>
<protein>
    <recommendedName>
        <fullName evidence="3">Bacteriophage Gp15 protein</fullName>
    </recommendedName>
</protein>
<name>A0A926I9P4_9FIRM</name>
<keyword evidence="2" id="KW-1185">Reference proteome</keyword>
<evidence type="ECO:0000313" key="1">
    <source>
        <dbReference type="EMBL" id="MBC8568247.1"/>
    </source>
</evidence>
<organism evidence="1 2">
    <name type="scientific">Lentihominibacter hominis</name>
    <dbReference type="NCBI Taxonomy" id="2763645"/>
    <lineage>
        <taxon>Bacteria</taxon>
        <taxon>Bacillati</taxon>
        <taxon>Bacillota</taxon>
        <taxon>Clostridia</taxon>
        <taxon>Peptostreptococcales</taxon>
        <taxon>Anaerovoracaceae</taxon>
        <taxon>Lentihominibacter</taxon>
    </lineage>
</organism>
<dbReference type="EMBL" id="JACRTA010000002">
    <property type="protein sequence ID" value="MBC8568247.1"/>
    <property type="molecule type" value="Genomic_DNA"/>
</dbReference>
<dbReference type="Proteomes" id="UP000610862">
    <property type="component" value="Unassembled WGS sequence"/>
</dbReference>
<accession>A0A926I9P4</accession>
<comment type="caution">
    <text evidence="1">The sequence shown here is derived from an EMBL/GenBank/DDBJ whole genome shotgun (WGS) entry which is preliminary data.</text>
</comment>
<evidence type="ECO:0008006" key="3">
    <source>
        <dbReference type="Google" id="ProtNLM"/>
    </source>
</evidence>
<gene>
    <name evidence="1" type="ORF">H8692_05645</name>
</gene>
<proteinExistence type="predicted"/>
<sequence>MIDLKTKGLPNGIEIGGTPFLLDTDFRVWMTFPERIGQLRDGEITGYRGLFLERYPTPGKAVIEALGRFYRPPREVPRAEETSERLLDLDIDADYVYAAFQQAYGIDLTEADMHWHKFSALLAAVPQGTTLTDIIGYRSYKGSSKDPLHKEHMKLKGMWALPQPVSDDEKEAIEEFNKLFG</sequence>
<dbReference type="RefSeq" id="WP_187525202.1">
    <property type="nucleotide sequence ID" value="NZ_JACRTA010000002.1"/>
</dbReference>
<reference evidence="1" key="1">
    <citation type="submission" date="2020-08" db="EMBL/GenBank/DDBJ databases">
        <title>Genome public.</title>
        <authorList>
            <person name="Liu C."/>
            <person name="Sun Q."/>
        </authorList>
    </citation>
    <scope>NUCLEOTIDE SEQUENCE</scope>
    <source>
        <strain evidence="1">NSJ-24</strain>
    </source>
</reference>
<dbReference type="Pfam" id="PF06854">
    <property type="entry name" value="Phage_Gp15"/>
    <property type="match status" value="1"/>
</dbReference>
<evidence type="ECO:0000313" key="2">
    <source>
        <dbReference type="Proteomes" id="UP000610862"/>
    </source>
</evidence>
<dbReference type="AlphaFoldDB" id="A0A926I9P4"/>